<keyword evidence="4" id="KW-1185">Reference proteome</keyword>
<evidence type="ECO:0000256" key="1">
    <source>
        <dbReference type="SAM" id="MobiDB-lite"/>
    </source>
</evidence>
<feature type="compositionally biased region" description="Polar residues" evidence="1">
    <location>
        <begin position="140"/>
        <end position="156"/>
    </location>
</feature>
<dbReference type="RefSeq" id="WP_146646811.1">
    <property type="nucleotide sequence ID" value="NZ_CP012333.1"/>
</dbReference>
<feature type="compositionally biased region" description="Basic residues" evidence="1">
    <location>
        <begin position="173"/>
        <end position="185"/>
    </location>
</feature>
<dbReference type="KEGG" id="llu:AKJ09_02016"/>
<proteinExistence type="predicted"/>
<protein>
    <submittedName>
        <fullName evidence="3">Uncharacterized protein</fullName>
    </submittedName>
</protein>
<dbReference type="EMBL" id="CP012333">
    <property type="protein sequence ID" value="AKU95352.1"/>
    <property type="molecule type" value="Genomic_DNA"/>
</dbReference>
<feature type="region of interest" description="Disordered" evidence="1">
    <location>
        <begin position="140"/>
        <end position="191"/>
    </location>
</feature>
<evidence type="ECO:0000313" key="3">
    <source>
        <dbReference type="EMBL" id="AKU95352.1"/>
    </source>
</evidence>
<evidence type="ECO:0000256" key="2">
    <source>
        <dbReference type="SAM" id="SignalP"/>
    </source>
</evidence>
<feature type="chain" id="PRO_5005466368" evidence="2">
    <location>
        <begin position="29"/>
        <end position="365"/>
    </location>
</feature>
<keyword evidence="2" id="KW-0732">Signal</keyword>
<dbReference type="AlphaFoldDB" id="A0A0K1PPB3"/>
<evidence type="ECO:0000313" key="4">
    <source>
        <dbReference type="Proteomes" id="UP000064967"/>
    </source>
</evidence>
<reference evidence="3 4" key="1">
    <citation type="submission" date="2015-08" db="EMBL/GenBank/DDBJ databases">
        <authorList>
            <person name="Babu N.S."/>
            <person name="Beckwith C.J."/>
            <person name="Beseler K.G."/>
            <person name="Brison A."/>
            <person name="Carone J.V."/>
            <person name="Caskin T.P."/>
            <person name="Diamond M."/>
            <person name="Durham M.E."/>
            <person name="Foxe J.M."/>
            <person name="Go M."/>
            <person name="Henderson B.A."/>
            <person name="Jones I.B."/>
            <person name="McGettigan J.A."/>
            <person name="Micheletti S.J."/>
            <person name="Nasrallah M.E."/>
            <person name="Ortiz D."/>
            <person name="Piller C.R."/>
            <person name="Privatt S.R."/>
            <person name="Schneider S.L."/>
            <person name="Sharp S."/>
            <person name="Smith T.C."/>
            <person name="Stanton J.D."/>
            <person name="Ullery H.E."/>
            <person name="Wilson R.J."/>
            <person name="Serrano M.G."/>
            <person name="Buck G."/>
            <person name="Lee V."/>
            <person name="Wang Y."/>
            <person name="Carvalho R."/>
            <person name="Voegtly L."/>
            <person name="Shi R."/>
            <person name="Duckworth R."/>
            <person name="Johnson A."/>
            <person name="Loviza R."/>
            <person name="Walstead R."/>
            <person name="Shah Z."/>
            <person name="Kiflezghi M."/>
            <person name="Wade K."/>
            <person name="Ball S.L."/>
            <person name="Bradley K.W."/>
            <person name="Asai D.J."/>
            <person name="Bowman C.A."/>
            <person name="Russell D.A."/>
            <person name="Pope W.H."/>
            <person name="Jacobs-Sera D."/>
            <person name="Hendrix R.W."/>
            <person name="Hatfull G.F."/>
        </authorList>
    </citation>
    <scope>NUCLEOTIDE SEQUENCE [LARGE SCALE GENOMIC DNA]</scope>
    <source>
        <strain evidence="3 4">DSM 27648</strain>
    </source>
</reference>
<accession>A0A0K1PPB3</accession>
<feature type="signal peptide" evidence="2">
    <location>
        <begin position="1"/>
        <end position="28"/>
    </location>
</feature>
<dbReference type="STRING" id="1391654.AKJ09_02016"/>
<organism evidence="3 4">
    <name type="scientific">Labilithrix luteola</name>
    <dbReference type="NCBI Taxonomy" id="1391654"/>
    <lineage>
        <taxon>Bacteria</taxon>
        <taxon>Pseudomonadati</taxon>
        <taxon>Myxococcota</taxon>
        <taxon>Polyangia</taxon>
        <taxon>Polyangiales</taxon>
        <taxon>Labilitrichaceae</taxon>
        <taxon>Labilithrix</taxon>
    </lineage>
</organism>
<sequence length="365" mass="38566">MAARMVWTRALPMIVASTTLLGSAIATADEGGAPVEPVILVYEAPENAGCPSSSAFSDSIRSYTTKWTQAPAGMRARTIRVRLEPNGTEDASLTARLVVEDVDGRVSARKLQGPSCAYVAQALAVMVAGVIDPLAAGMPESTSPVGMASAEQSNETGPDVPLPSRVEPERPRRAPSSRPRPRASRTVRTSAELRMEASSAVLSETLPVLAAMFEVELGAASAPNEEGGWRPSAAIGIRQSFAHEIALRGGEVEFVWTAANLRLCPVRVGLFANRLELTPCGEANVGTLRERAKDFADPRGTSMLWADFGASMSARLALGRVFYLATSMLVTMPTTRRPFELKSGVPVSQPPALGVLVGAGVGLHF</sequence>
<dbReference type="Proteomes" id="UP000064967">
    <property type="component" value="Chromosome"/>
</dbReference>
<name>A0A0K1PPB3_9BACT</name>
<gene>
    <name evidence="3" type="ORF">AKJ09_02016</name>
</gene>